<keyword evidence="14" id="KW-0418">Kinase</keyword>
<dbReference type="FunFam" id="1.10.510.10:FF:000240">
    <property type="entry name" value="Lectin-domain containing receptor kinase A4.3"/>
    <property type="match status" value="1"/>
</dbReference>
<keyword evidence="7" id="KW-0597">Phosphoprotein</keyword>
<dbReference type="Gene3D" id="2.60.120.430">
    <property type="entry name" value="Galactose-binding lectin"/>
    <property type="match status" value="2"/>
</dbReference>
<evidence type="ECO:0000256" key="16">
    <source>
        <dbReference type="ARBA" id="ARBA00022989"/>
    </source>
</evidence>
<evidence type="ECO:0000256" key="12">
    <source>
        <dbReference type="ARBA" id="ARBA00022737"/>
    </source>
</evidence>
<evidence type="ECO:0000259" key="25">
    <source>
        <dbReference type="PROSITE" id="PS50011"/>
    </source>
</evidence>
<dbReference type="SMART" id="SM00369">
    <property type="entry name" value="LRR_TYP"/>
    <property type="match status" value="4"/>
</dbReference>
<evidence type="ECO:0000256" key="13">
    <source>
        <dbReference type="ARBA" id="ARBA00022741"/>
    </source>
</evidence>
<keyword evidence="12" id="KW-0677">Repeat</keyword>
<dbReference type="GO" id="GO:0005886">
    <property type="term" value="C:plasma membrane"/>
    <property type="evidence" value="ECO:0007669"/>
    <property type="project" value="UniProtKB-SubCell"/>
</dbReference>
<dbReference type="Pfam" id="PF13855">
    <property type="entry name" value="LRR_8"/>
    <property type="match status" value="1"/>
</dbReference>
<dbReference type="InterPro" id="IPR011009">
    <property type="entry name" value="Kinase-like_dom_sf"/>
</dbReference>
<comment type="subcellular location">
    <subcellularLocation>
        <location evidence="1">Cell membrane</location>
        <topology evidence="1">Single-pass type I membrane protein</topology>
    </subcellularLocation>
</comment>
<organism evidence="26">
    <name type="scientific">Salix viminalis</name>
    <name type="common">Common osier</name>
    <name type="synonym">Basket willow</name>
    <dbReference type="NCBI Taxonomy" id="40686"/>
    <lineage>
        <taxon>Eukaryota</taxon>
        <taxon>Viridiplantae</taxon>
        <taxon>Streptophyta</taxon>
        <taxon>Embryophyta</taxon>
        <taxon>Tracheophyta</taxon>
        <taxon>Spermatophyta</taxon>
        <taxon>Magnoliopsida</taxon>
        <taxon>eudicotyledons</taxon>
        <taxon>Gunneridae</taxon>
        <taxon>Pentapetalae</taxon>
        <taxon>rosids</taxon>
        <taxon>fabids</taxon>
        <taxon>Malpighiales</taxon>
        <taxon>Salicaceae</taxon>
        <taxon>Saliceae</taxon>
        <taxon>Salix</taxon>
    </lineage>
</organism>
<name>A0A6N2L4E3_SALVM</name>
<keyword evidence="6" id="KW-0723">Serine/threonine-protein kinase</keyword>
<protein>
    <recommendedName>
        <fullName evidence="4">non-specific serine/threonine protein kinase</fullName>
        <ecNumber evidence="4">2.7.11.1</ecNumber>
    </recommendedName>
</protein>
<dbReference type="CDD" id="cd14066">
    <property type="entry name" value="STKc_IRAK"/>
    <property type="match status" value="1"/>
</dbReference>
<evidence type="ECO:0000256" key="15">
    <source>
        <dbReference type="ARBA" id="ARBA00022840"/>
    </source>
</evidence>
<dbReference type="FunFam" id="2.60.120.430:FF:000004">
    <property type="entry name" value="Putative leucine-rich repeat receptor-like serine/threonine-protein kinase"/>
    <property type="match status" value="1"/>
</dbReference>
<dbReference type="InterPro" id="IPR000719">
    <property type="entry name" value="Prot_kinase_dom"/>
</dbReference>
<dbReference type="FunFam" id="3.30.200.20:FF:000217">
    <property type="entry name" value="probable LRR receptor-like serine/threonine-protein kinase At1g53430"/>
    <property type="match status" value="1"/>
</dbReference>
<dbReference type="PRINTS" id="PR00019">
    <property type="entry name" value="LEURICHRPT"/>
</dbReference>
<evidence type="ECO:0000256" key="22">
    <source>
        <dbReference type="SAM" id="MobiDB-lite"/>
    </source>
</evidence>
<evidence type="ECO:0000256" key="3">
    <source>
        <dbReference type="ARBA" id="ARBA00010217"/>
    </source>
</evidence>
<comment type="similarity">
    <text evidence="3">In the C-terminal section; belongs to the protein kinase superfamily. Ser/Thr protein kinase family.</text>
</comment>
<comment type="catalytic activity">
    <reaction evidence="20">
        <text>L-threonyl-[protein] + ATP = O-phospho-L-threonyl-[protein] + ADP + H(+)</text>
        <dbReference type="Rhea" id="RHEA:46608"/>
        <dbReference type="Rhea" id="RHEA-COMP:11060"/>
        <dbReference type="Rhea" id="RHEA-COMP:11605"/>
        <dbReference type="ChEBI" id="CHEBI:15378"/>
        <dbReference type="ChEBI" id="CHEBI:30013"/>
        <dbReference type="ChEBI" id="CHEBI:30616"/>
        <dbReference type="ChEBI" id="CHEBI:61977"/>
        <dbReference type="ChEBI" id="CHEBI:456216"/>
        <dbReference type="EC" id="2.7.11.1"/>
    </reaction>
</comment>
<feature type="region of interest" description="Disordered" evidence="22">
    <location>
        <begin position="1325"/>
        <end position="1350"/>
    </location>
</feature>
<proteinExistence type="inferred from homology"/>
<dbReference type="InterPro" id="IPR021720">
    <property type="entry name" value="Malectin_dom"/>
</dbReference>
<evidence type="ECO:0000256" key="10">
    <source>
        <dbReference type="ARBA" id="ARBA00022692"/>
    </source>
</evidence>
<gene>
    <name evidence="26" type="ORF">SVIM_LOCUS114405</name>
</gene>
<dbReference type="Gene3D" id="3.30.200.20">
    <property type="entry name" value="Phosphorylase Kinase, domain 1"/>
    <property type="match status" value="1"/>
</dbReference>
<evidence type="ECO:0000313" key="26">
    <source>
        <dbReference type="EMBL" id="VFU30160.1"/>
    </source>
</evidence>
<evidence type="ECO:0000256" key="4">
    <source>
        <dbReference type="ARBA" id="ARBA00012513"/>
    </source>
</evidence>
<dbReference type="PROSITE" id="PS50011">
    <property type="entry name" value="PROTEIN_KINASE_DOM"/>
    <property type="match status" value="1"/>
</dbReference>
<evidence type="ECO:0000256" key="17">
    <source>
        <dbReference type="ARBA" id="ARBA00023136"/>
    </source>
</evidence>
<feature type="transmembrane region" description="Helical" evidence="23">
    <location>
        <begin position="989"/>
        <end position="1012"/>
    </location>
</feature>
<dbReference type="SMART" id="SM00220">
    <property type="entry name" value="S_TKc"/>
    <property type="match status" value="1"/>
</dbReference>
<dbReference type="InterPro" id="IPR001611">
    <property type="entry name" value="Leu-rich_rpt"/>
</dbReference>
<keyword evidence="16 23" id="KW-1133">Transmembrane helix</keyword>
<feature type="domain" description="Protein kinase" evidence="25">
    <location>
        <begin position="1048"/>
        <end position="1361"/>
    </location>
</feature>
<evidence type="ECO:0000256" key="21">
    <source>
        <dbReference type="ARBA" id="ARBA00048679"/>
    </source>
</evidence>
<dbReference type="GO" id="GO:0005524">
    <property type="term" value="F:ATP binding"/>
    <property type="evidence" value="ECO:0007669"/>
    <property type="project" value="UniProtKB-KW"/>
</dbReference>
<dbReference type="GO" id="GO:0004674">
    <property type="term" value="F:protein serine/threonine kinase activity"/>
    <property type="evidence" value="ECO:0007669"/>
    <property type="project" value="UniProtKB-KW"/>
</dbReference>
<dbReference type="InterPro" id="IPR001245">
    <property type="entry name" value="Ser-Thr/Tyr_kinase_cat_dom"/>
</dbReference>
<evidence type="ECO:0000256" key="6">
    <source>
        <dbReference type="ARBA" id="ARBA00022527"/>
    </source>
</evidence>
<keyword evidence="17 23" id="KW-0472">Membrane</keyword>
<reference evidence="26" key="1">
    <citation type="submission" date="2019-03" db="EMBL/GenBank/DDBJ databases">
        <authorList>
            <person name="Mank J."/>
            <person name="Almeida P."/>
        </authorList>
    </citation>
    <scope>NUCLEOTIDE SEQUENCE</scope>
    <source>
        <strain evidence="26">78183</strain>
    </source>
</reference>
<keyword evidence="13" id="KW-0547">Nucleotide-binding</keyword>
<dbReference type="InterPro" id="IPR051824">
    <property type="entry name" value="LRR_Rcpt-Like_S/T_Kinase"/>
</dbReference>
<dbReference type="SUPFAM" id="SSF52058">
    <property type="entry name" value="L domain-like"/>
    <property type="match status" value="2"/>
</dbReference>
<dbReference type="PANTHER" id="PTHR48006">
    <property type="entry name" value="LEUCINE-RICH REPEAT-CONTAINING PROTEIN DDB_G0281931-RELATED"/>
    <property type="match status" value="1"/>
</dbReference>
<accession>A0A6N2L4E3</accession>
<evidence type="ECO:0000256" key="2">
    <source>
        <dbReference type="ARBA" id="ARBA00008536"/>
    </source>
</evidence>
<dbReference type="EMBL" id="CAADRP010000580">
    <property type="protein sequence ID" value="VFU30160.1"/>
    <property type="molecule type" value="Genomic_DNA"/>
</dbReference>
<dbReference type="FunFam" id="3.80.10.10:FF:000095">
    <property type="entry name" value="LRR receptor-like serine/threonine-protein kinase GSO1"/>
    <property type="match status" value="2"/>
</dbReference>
<evidence type="ECO:0000256" key="18">
    <source>
        <dbReference type="ARBA" id="ARBA00023170"/>
    </source>
</evidence>
<dbReference type="InterPro" id="IPR003591">
    <property type="entry name" value="Leu-rich_rpt_typical-subtyp"/>
</dbReference>
<dbReference type="Gene3D" id="1.10.510.10">
    <property type="entry name" value="Transferase(Phosphotransferase) domain 1"/>
    <property type="match status" value="1"/>
</dbReference>
<feature type="region of interest" description="Disordered" evidence="22">
    <location>
        <begin position="506"/>
        <end position="528"/>
    </location>
</feature>
<evidence type="ECO:0000256" key="19">
    <source>
        <dbReference type="ARBA" id="ARBA00023180"/>
    </source>
</evidence>
<dbReference type="Pfam" id="PF07714">
    <property type="entry name" value="PK_Tyr_Ser-Thr"/>
    <property type="match status" value="1"/>
</dbReference>
<dbReference type="EC" id="2.7.11.1" evidence="4"/>
<comment type="catalytic activity">
    <reaction evidence="21">
        <text>L-seryl-[protein] + ATP = O-phospho-L-seryl-[protein] + ADP + H(+)</text>
        <dbReference type="Rhea" id="RHEA:17989"/>
        <dbReference type="Rhea" id="RHEA-COMP:9863"/>
        <dbReference type="Rhea" id="RHEA-COMP:11604"/>
        <dbReference type="ChEBI" id="CHEBI:15378"/>
        <dbReference type="ChEBI" id="CHEBI:29999"/>
        <dbReference type="ChEBI" id="CHEBI:30616"/>
        <dbReference type="ChEBI" id="CHEBI:83421"/>
        <dbReference type="ChEBI" id="CHEBI:456216"/>
        <dbReference type="EC" id="2.7.11.1"/>
    </reaction>
</comment>
<dbReference type="Pfam" id="PF00560">
    <property type="entry name" value="LRR_1"/>
    <property type="match status" value="3"/>
</dbReference>
<evidence type="ECO:0000256" key="24">
    <source>
        <dbReference type="SAM" id="SignalP"/>
    </source>
</evidence>
<sequence length="1361" mass="149529">MSFSRLLFASLIAFGLATYALGAAVLPDDEVKALRDIAKTLGKTGWNFSADPCGGQWGWATPNAVKGSENNVSCNCTFSNGTICHVTSIVLKNQNLQGSLPPDLSRFPYLQEIDLSRNYLERYHPSRMGCHANGNRFTGPIPKEIGNISTLVNFTVEFNQFSGVLPPELGNLSLLEKLHLTSNNFTGQLPAAFENLTTLKDFRIGDNQFTGEIPHLIQNWKNLQKLVIQGSGLSGPIPPGIAVLEKMTDLRISDLQGNGSGDPFPPLANMKQLKILILRSCNIIGRIPDFVGEFSSLKTLDLSFNKLDGEIPASFSGVFSKNADYIDLSYNNFGNESSCPQGNINLFGSASMGNVSGSTVPCLRSPPCQKKFYSFHINCGGNAATIEGISYEEDTDQAGQSSFYRRTNWAVSTTGHFMDDNSDRDSYKSTNANYSSLYMDARLSPISLTYYGFCMGSGSYTQRRWARQIGISVPILAVVNGVGLIHIQRMRILQCILNAHLPCHQHSSEEPESSRQSSTGFEQVPLPPRNFYGRKSIFWSNPQRNWKHQHSCKLFSGVLPPELGNLSRLEKLHLTSNKFTGPLPAAFEKLTALKDFRIGDNQFTGEIPNLIQNWTNLQKLVIQGSGLSGPIPPGIAVLEKMTDLRISDLQGNGTGAPFPPLANLTKLKILILRSCNIIGRIPDFVGELTSLKTLDLSFNKLDGKIPDSFLGVKQAAYIYLTGNQLNGTVPDWIIKDGKSVDLSYNNFGNESSCQQRNINLFGSASMGNVSGRTVPCLRIPPCQKKFYSFHINCGGKEATIEGNLYEEDTDPAGPSRLYQRSNWAVSTTGHFMDDDRNPDSYTWTNPTKLSANTSSLYMDARLSPLSLTYYGLCMESGNYTVSLHFAEIMFTNDNTSSSLGRRFFDIYIQKLVQKNFSIQNEAGGVGKAIIKNFTAIVTGGALEIRFYWAGKGTTGLPVRGVYGPLISAISVTSDFKPPSENSSSTGTSVGTVVGIVAAAVVFVFLILGTLWWKGCFGQKISMSHDLKGLDLKTGSFTLKQIKAATNNFDPANKIGEGGFGPVYKGLLLDGTIIAVKQLSSKSKQGNREFVNEIGMISALQHPHLVKLHGCCIEGDQLLLVYEYMENNSLARALFGPEEYRLNLDWATRQKICVGIARGLAYLHEESRLKIVHRDIKATNVLLDENLDPKISDFGLARLDEEDNTHISTRVAGTYGYMAPEYAMRGYLTDKADVYSFGIVALEIVSGKSNTNYNEAEVITMINVALLCSNVSAAVRPAMSAVVSMLEGKAAVQDFDIADKSKSMDEHKIEEMRKHFQVINRQEISETQTQSMSMDGPWTAASTSDGDLYPVSLNSDYWKGRD</sequence>
<evidence type="ECO:0000256" key="8">
    <source>
        <dbReference type="ARBA" id="ARBA00022614"/>
    </source>
</evidence>
<evidence type="ECO:0000256" key="20">
    <source>
        <dbReference type="ARBA" id="ARBA00047899"/>
    </source>
</evidence>
<keyword evidence="5" id="KW-1003">Cell membrane</keyword>
<feature type="signal peptide" evidence="24">
    <location>
        <begin position="1"/>
        <end position="22"/>
    </location>
</feature>
<evidence type="ECO:0000256" key="14">
    <source>
        <dbReference type="ARBA" id="ARBA00022777"/>
    </source>
</evidence>
<evidence type="ECO:0000256" key="7">
    <source>
        <dbReference type="ARBA" id="ARBA00022553"/>
    </source>
</evidence>
<comment type="similarity">
    <text evidence="2">In the N-terminal section; belongs to the leguminous lectin family.</text>
</comment>
<dbReference type="Pfam" id="PF11721">
    <property type="entry name" value="Malectin"/>
    <property type="match status" value="2"/>
</dbReference>
<evidence type="ECO:0000256" key="9">
    <source>
        <dbReference type="ARBA" id="ARBA00022679"/>
    </source>
</evidence>
<keyword evidence="15" id="KW-0067">ATP-binding</keyword>
<evidence type="ECO:0000256" key="23">
    <source>
        <dbReference type="SAM" id="Phobius"/>
    </source>
</evidence>
<feature type="chain" id="PRO_5026922025" description="non-specific serine/threonine protein kinase" evidence="24">
    <location>
        <begin position="23"/>
        <end position="1361"/>
    </location>
</feature>
<dbReference type="PANTHER" id="PTHR48006:SF81">
    <property type="entry name" value="PROTEIN KINASE DOMAIN-CONTAINING PROTEIN"/>
    <property type="match status" value="1"/>
</dbReference>
<keyword evidence="9" id="KW-0808">Transferase</keyword>
<dbReference type="Gene3D" id="3.80.10.10">
    <property type="entry name" value="Ribonuclease Inhibitor"/>
    <property type="match status" value="3"/>
</dbReference>
<keyword evidence="10 23" id="KW-0812">Transmembrane</keyword>
<dbReference type="GO" id="GO:0002229">
    <property type="term" value="P:defense response to oomycetes"/>
    <property type="evidence" value="ECO:0007669"/>
    <property type="project" value="UniProtKB-ARBA"/>
</dbReference>
<evidence type="ECO:0000256" key="1">
    <source>
        <dbReference type="ARBA" id="ARBA00004251"/>
    </source>
</evidence>
<dbReference type="InterPro" id="IPR008271">
    <property type="entry name" value="Ser/Thr_kinase_AS"/>
</dbReference>
<evidence type="ECO:0000256" key="11">
    <source>
        <dbReference type="ARBA" id="ARBA00022729"/>
    </source>
</evidence>
<dbReference type="PROSITE" id="PS00108">
    <property type="entry name" value="PROTEIN_KINASE_ST"/>
    <property type="match status" value="1"/>
</dbReference>
<keyword evidence="18" id="KW-0675">Receptor</keyword>
<dbReference type="InterPro" id="IPR032675">
    <property type="entry name" value="LRR_dom_sf"/>
</dbReference>
<evidence type="ECO:0000256" key="5">
    <source>
        <dbReference type="ARBA" id="ARBA00022475"/>
    </source>
</evidence>
<keyword evidence="8" id="KW-0433">Leucine-rich repeat</keyword>
<keyword evidence="11 24" id="KW-0732">Signal</keyword>
<dbReference type="SUPFAM" id="SSF56112">
    <property type="entry name" value="Protein kinase-like (PK-like)"/>
    <property type="match status" value="1"/>
</dbReference>
<keyword evidence="19" id="KW-0325">Glycoprotein</keyword>